<evidence type="ECO:0000256" key="1">
    <source>
        <dbReference type="ARBA" id="ARBA00004141"/>
    </source>
</evidence>
<evidence type="ECO:0000313" key="9">
    <source>
        <dbReference type="EMBL" id="KAK7966878.1"/>
    </source>
</evidence>
<sequence>MSQDKKASQLSQLQSSVDDSSKTTPSPAPLTPTNDEDEIAPSTPAGGEDVASAPQDAGGSKLNRTASTATVQYPGSHMRALKRRILMFSLCLALFLTALDITIVATALPTITRELGANAAEYSWIGSSYLLASTASGPIWAKMSDIFGRKSALLAANLLFMAGSLIAALSRTVGMLIAGRAVQGLGVGGLTVLVSIVIGDLFELKDRAKYYGMTGMVWAVAAALGPVLGGVFTQKLSWRWCFWINLPFEGVSLVVLFVVLNVDWPNVSFLNGLKSLDWIGSAMIVGGTIIFLYGLETGSGGQAPWGSAQVICLLVFGILLLASFFLYEAKLAKNPMIPMRIFNSVTNVASFATLCVHSFIFISYDYFLPLYFQAVLHFEPIISGVSLFAMVVPLCSLTIGTGYYVKRTGDYLIPIRAGAIIMTVGTGLYIYLDATTNWAKIIVFLFVAGLGAGPLFQTPMLALQSHLDPHDIAASVSAMQFIRNLCTSISIVMGSVLLQRTLGGEGLSEGVGHGAGGAGQEGPSRETYVSALHIMWIFYTAWCGVLIVLSWLIQGRNIRADTGKSKDSKVSDTEKGEHKSQPEPKLVA</sequence>
<dbReference type="Proteomes" id="UP001391051">
    <property type="component" value="Unassembled WGS sequence"/>
</dbReference>
<feature type="region of interest" description="Disordered" evidence="6">
    <location>
        <begin position="1"/>
        <end position="65"/>
    </location>
</feature>
<evidence type="ECO:0000256" key="5">
    <source>
        <dbReference type="ARBA" id="ARBA00023136"/>
    </source>
</evidence>
<feature type="transmembrane region" description="Helical" evidence="7">
    <location>
        <begin position="411"/>
        <end position="432"/>
    </location>
</feature>
<dbReference type="Gene3D" id="1.20.1250.20">
    <property type="entry name" value="MFS general substrate transporter like domains"/>
    <property type="match status" value="1"/>
</dbReference>
<feature type="transmembrane region" description="Helical" evidence="7">
    <location>
        <begin position="244"/>
        <end position="264"/>
    </location>
</feature>
<name>A0ABR1QW53_9PEZI</name>
<dbReference type="PANTHER" id="PTHR23501:SF102">
    <property type="entry name" value="DRUG TRANSPORTER, PUTATIVE (AFU_ORTHOLOGUE AFUA_3G08530)-RELATED"/>
    <property type="match status" value="1"/>
</dbReference>
<dbReference type="CDD" id="cd17502">
    <property type="entry name" value="MFS_Azr1_MDR_like"/>
    <property type="match status" value="1"/>
</dbReference>
<feature type="transmembrane region" description="Helical" evidence="7">
    <location>
        <begin position="176"/>
        <end position="198"/>
    </location>
</feature>
<feature type="transmembrane region" description="Helical" evidence="7">
    <location>
        <begin position="533"/>
        <end position="553"/>
    </location>
</feature>
<feature type="transmembrane region" description="Helical" evidence="7">
    <location>
        <begin position="122"/>
        <end position="140"/>
    </location>
</feature>
<comment type="similarity">
    <text evidence="2">Belongs to the major facilitator superfamily. TCR/Tet family.</text>
</comment>
<feature type="transmembrane region" description="Helical" evidence="7">
    <location>
        <begin position="438"/>
        <end position="456"/>
    </location>
</feature>
<feature type="region of interest" description="Disordered" evidence="6">
    <location>
        <begin position="562"/>
        <end position="588"/>
    </location>
</feature>
<feature type="compositionally biased region" description="Basic and acidic residues" evidence="6">
    <location>
        <begin position="562"/>
        <end position="582"/>
    </location>
</feature>
<evidence type="ECO:0000256" key="3">
    <source>
        <dbReference type="ARBA" id="ARBA00022692"/>
    </source>
</evidence>
<dbReference type="InterPro" id="IPR011701">
    <property type="entry name" value="MFS"/>
</dbReference>
<evidence type="ECO:0000256" key="2">
    <source>
        <dbReference type="ARBA" id="ARBA00007520"/>
    </source>
</evidence>
<feature type="compositionally biased region" description="Low complexity" evidence="6">
    <location>
        <begin position="8"/>
        <end position="18"/>
    </location>
</feature>
<keyword evidence="10" id="KW-1185">Reference proteome</keyword>
<dbReference type="RefSeq" id="XP_066706270.1">
    <property type="nucleotide sequence ID" value="XM_066837377.1"/>
</dbReference>
<evidence type="ECO:0000256" key="7">
    <source>
        <dbReference type="SAM" id="Phobius"/>
    </source>
</evidence>
<feature type="transmembrane region" description="Helical" evidence="7">
    <location>
        <begin position="381"/>
        <end position="404"/>
    </location>
</feature>
<dbReference type="SUPFAM" id="SSF103473">
    <property type="entry name" value="MFS general substrate transporter"/>
    <property type="match status" value="2"/>
</dbReference>
<dbReference type="PROSITE" id="PS50850">
    <property type="entry name" value="MFS"/>
    <property type="match status" value="1"/>
</dbReference>
<dbReference type="GeneID" id="92070439"/>
<keyword evidence="3 7" id="KW-0812">Transmembrane</keyword>
<protein>
    <submittedName>
        <fullName evidence="9">Major facilitator superfamily domain-containing protein</fullName>
    </submittedName>
</protein>
<evidence type="ECO:0000256" key="6">
    <source>
        <dbReference type="SAM" id="MobiDB-lite"/>
    </source>
</evidence>
<reference evidence="9 10" key="1">
    <citation type="submission" date="2023-01" db="EMBL/GenBank/DDBJ databases">
        <title>Analysis of 21 Apiospora genomes using comparative genomics revels a genus with tremendous synthesis potential of carbohydrate active enzymes and secondary metabolites.</title>
        <authorList>
            <person name="Sorensen T."/>
        </authorList>
    </citation>
    <scope>NUCLEOTIDE SEQUENCE [LARGE SCALE GENOMIC DNA]</scope>
    <source>
        <strain evidence="9 10">CBS 24483</strain>
    </source>
</reference>
<evidence type="ECO:0000259" key="8">
    <source>
        <dbReference type="PROSITE" id="PS50850"/>
    </source>
</evidence>
<feature type="transmembrane region" description="Helical" evidence="7">
    <location>
        <begin position="152"/>
        <end position="170"/>
    </location>
</feature>
<evidence type="ECO:0000313" key="10">
    <source>
        <dbReference type="Proteomes" id="UP001391051"/>
    </source>
</evidence>
<keyword evidence="4 7" id="KW-1133">Transmembrane helix</keyword>
<gene>
    <name evidence="9" type="ORF">PG986_001155</name>
</gene>
<feature type="transmembrane region" description="Helical" evidence="7">
    <location>
        <begin position="210"/>
        <end position="232"/>
    </location>
</feature>
<dbReference type="PRINTS" id="PR01036">
    <property type="entry name" value="TCRTETB"/>
</dbReference>
<feature type="transmembrane region" description="Helical" evidence="7">
    <location>
        <begin position="276"/>
        <end position="295"/>
    </location>
</feature>
<dbReference type="InterPro" id="IPR020846">
    <property type="entry name" value="MFS_dom"/>
</dbReference>
<proteinExistence type="inferred from homology"/>
<feature type="transmembrane region" description="Helical" evidence="7">
    <location>
        <begin position="85"/>
        <end position="110"/>
    </location>
</feature>
<feature type="transmembrane region" description="Helical" evidence="7">
    <location>
        <begin position="481"/>
        <end position="498"/>
    </location>
</feature>
<evidence type="ECO:0000256" key="4">
    <source>
        <dbReference type="ARBA" id="ARBA00022989"/>
    </source>
</evidence>
<feature type="transmembrane region" description="Helical" evidence="7">
    <location>
        <begin position="307"/>
        <end position="327"/>
    </location>
</feature>
<keyword evidence="5 7" id="KW-0472">Membrane</keyword>
<dbReference type="EMBL" id="JAQQWE010000001">
    <property type="protein sequence ID" value="KAK7966878.1"/>
    <property type="molecule type" value="Genomic_DNA"/>
</dbReference>
<comment type="subcellular location">
    <subcellularLocation>
        <location evidence="1">Membrane</location>
        <topology evidence="1">Multi-pass membrane protein</topology>
    </subcellularLocation>
</comment>
<dbReference type="PANTHER" id="PTHR23501">
    <property type="entry name" value="MAJOR FACILITATOR SUPERFAMILY"/>
    <property type="match status" value="1"/>
</dbReference>
<accession>A0ABR1QW53</accession>
<comment type="caution">
    <text evidence="9">The sequence shown here is derived from an EMBL/GenBank/DDBJ whole genome shotgun (WGS) entry which is preliminary data.</text>
</comment>
<dbReference type="Pfam" id="PF07690">
    <property type="entry name" value="MFS_1"/>
    <property type="match status" value="1"/>
</dbReference>
<dbReference type="InterPro" id="IPR036259">
    <property type="entry name" value="MFS_trans_sf"/>
</dbReference>
<dbReference type="Gene3D" id="1.20.1720.10">
    <property type="entry name" value="Multidrug resistance protein D"/>
    <property type="match status" value="1"/>
</dbReference>
<organism evidence="9 10">
    <name type="scientific">Apiospora aurea</name>
    <dbReference type="NCBI Taxonomy" id="335848"/>
    <lineage>
        <taxon>Eukaryota</taxon>
        <taxon>Fungi</taxon>
        <taxon>Dikarya</taxon>
        <taxon>Ascomycota</taxon>
        <taxon>Pezizomycotina</taxon>
        <taxon>Sordariomycetes</taxon>
        <taxon>Xylariomycetidae</taxon>
        <taxon>Amphisphaeriales</taxon>
        <taxon>Apiosporaceae</taxon>
        <taxon>Apiospora</taxon>
    </lineage>
</organism>
<feature type="domain" description="Major facilitator superfamily (MFS) profile" evidence="8">
    <location>
        <begin position="86"/>
        <end position="558"/>
    </location>
</feature>
<feature type="transmembrane region" description="Helical" evidence="7">
    <location>
        <begin position="348"/>
        <end position="369"/>
    </location>
</feature>